<feature type="domain" description="Glycosyltransferase subfamily 4-like N-terminal" evidence="3">
    <location>
        <begin position="12"/>
        <end position="175"/>
    </location>
</feature>
<dbReference type="AlphaFoldDB" id="A0A7M1XSR6"/>
<dbReference type="Gene3D" id="3.40.50.2000">
    <property type="entry name" value="Glycogen Phosphorylase B"/>
    <property type="match status" value="2"/>
</dbReference>
<evidence type="ECO:0000256" key="1">
    <source>
        <dbReference type="ARBA" id="ARBA00022679"/>
    </source>
</evidence>
<proteinExistence type="predicted"/>
<dbReference type="SUPFAM" id="SSF53756">
    <property type="entry name" value="UDP-Glycosyltransferase/glycogen phosphorylase"/>
    <property type="match status" value="1"/>
</dbReference>
<keyword evidence="1 4" id="KW-0808">Transferase</keyword>
<dbReference type="Pfam" id="PF00534">
    <property type="entry name" value="Glycos_transf_1"/>
    <property type="match status" value="1"/>
</dbReference>
<evidence type="ECO:0000313" key="4">
    <source>
        <dbReference type="EMBL" id="QOS41202.1"/>
    </source>
</evidence>
<name>A0A7M1XSR6_9SPIR</name>
<dbReference type="InterPro" id="IPR001296">
    <property type="entry name" value="Glyco_trans_1"/>
</dbReference>
<dbReference type="Proteomes" id="UP000593591">
    <property type="component" value="Chromosome"/>
</dbReference>
<dbReference type="Pfam" id="PF13439">
    <property type="entry name" value="Glyco_transf_4"/>
    <property type="match status" value="1"/>
</dbReference>
<organism evidence="4 5">
    <name type="scientific">Treponema rectale</name>
    <dbReference type="NCBI Taxonomy" id="744512"/>
    <lineage>
        <taxon>Bacteria</taxon>
        <taxon>Pseudomonadati</taxon>
        <taxon>Spirochaetota</taxon>
        <taxon>Spirochaetia</taxon>
        <taxon>Spirochaetales</taxon>
        <taxon>Treponemataceae</taxon>
        <taxon>Treponema</taxon>
    </lineage>
</organism>
<reference evidence="4 5" key="1">
    <citation type="submission" date="2018-08" db="EMBL/GenBank/DDBJ databases">
        <title>The first complete genome of Treponema rectale (CHPAT), a commensal spirochete of the bovine rectum.</title>
        <authorList>
            <person name="Staton G.J."/>
            <person name="Clegg S.R."/>
            <person name="Carter S.D."/>
            <person name="Radford A.D."/>
            <person name="Darby A."/>
            <person name="Hall N."/>
            <person name="Birtles R.J."/>
            <person name="Evans N.J."/>
        </authorList>
    </citation>
    <scope>NUCLEOTIDE SEQUENCE [LARGE SCALE GENOMIC DNA]</scope>
    <source>
        <strain evidence="4 5">CHPA</strain>
    </source>
</reference>
<evidence type="ECO:0000259" key="3">
    <source>
        <dbReference type="Pfam" id="PF13439"/>
    </source>
</evidence>
<dbReference type="GO" id="GO:0016757">
    <property type="term" value="F:glycosyltransferase activity"/>
    <property type="evidence" value="ECO:0007669"/>
    <property type="project" value="InterPro"/>
</dbReference>
<dbReference type="PANTHER" id="PTHR46401:SF2">
    <property type="entry name" value="GLYCOSYLTRANSFERASE WBBK-RELATED"/>
    <property type="match status" value="1"/>
</dbReference>
<feature type="domain" description="Glycosyl transferase family 1" evidence="2">
    <location>
        <begin position="187"/>
        <end position="338"/>
    </location>
</feature>
<gene>
    <name evidence="4" type="ORF">DYE49_02355</name>
</gene>
<protein>
    <submittedName>
        <fullName evidence="4">Glycosyltransferase</fullName>
    </submittedName>
</protein>
<dbReference type="CDD" id="cd03801">
    <property type="entry name" value="GT4_PimA-like"/>
    <property type="match status" value="1"/>
</dbReference>
<accession>A0A7M1XSR6</accession>
<dbReference type="KEGG" id="trc:DYE49_02355"/>
<evidence type="ECO:0000259" key="2">
    <source>
        <dbReference type="Pfam" id="PF00534"/>
    </source>
</evidence>
<dbReference type="InterPro" id="IPR028098">
    <property type="entry name" value="Glyco_trans_4-like_N"/>
</dbReference>
<dbReference type="EMBL" id="CP031517">
    <property type="protein sequence ID" value="QOS41202.1"/>
    <property type="molecule type" value="Genomic_DNA"/>
</dbReference>
<evidence type="ECO:0000313" key="5">
    <source>
        <dbReference type="Proteomes" id="UP000593591"/>
    </source>
</evidence>
<sequence length="366" mass="41597">MIGHKYVPSREGGIEIVVDELSTRLAAQGHEVTLFNRKRKEYPVITEHNGCKVENIFTINKKSLDAIVYAYFATKKAKKLAKKGKLDVLHFHAEGPCFFLNLLPRRKHRNYKIVVTIHGLDWQRGKWGGLGAWAIKKGEERAVKYADDIIVLSKSAKKYFGEKYHRTTKIIPNGISAPTLLSPNIIQEKYGLKKDDYVLFVGRIVPEKGLDYLISAWKQLSPQEKAGKKLVIAGGDSHATEYYNHIGESCKDDESIILTGFVQGDELKELFSNSYLYVLPSDLEGMPMSLLEALSYGNVCLVSDIPENTDIINESCYVFKQGSTDRLRHQLKKIIAMNLTTHEDSYIPFTWDDVVDETLKLYSREF</sequence>
<dbReference type="GO" id="GO:0009103">
    <property type="term" value="P:lipopolysaccharide biosynthetic process"/>
    <property type="evidence" value="ECO:0007669"/>
    <property type="project" value="TreeGrafter"/>
</dbReference>
<dbReference type="PANTHER" id="PTHR46401">
    <property type="entry name" value="GLYCOSYLTRANSFERASE WBBK-RELATED"/>
    <property type="match status" value="1"/>
</dbReference>